<evidence type="ECO:0000313" key="2">
    <source>
        <dbReference type="EMBL" id="KAF0750540.1"/>
    </source>
</evidence>
<feature type="domain" description="Enoyl reductase (ER)" evidence="1">
    <location>
        <begin position="527"/>
        <end position="830"/>
    </location>
</feature>
<dbReference type="GO" id="GO:0016491">
    <property type="term" value="F:oxidoreductase activity"/>
    <property type="evidence" value="ECO:0007669"/>
    <property type="project" value="InterPro"/>
</dbReference>
<dbReference type="SUPFAM" id="SSF53474">
    <property type="entry name" value="alpha/beta-Hydrolases"/>
    <property type="match status" value="1"/>
</dbReference>
<dbReference type="GO" id="GO:0006633">
    <property type="term" value="P:fatty acid biosynthetic process"/>
    <property type="evidence" value="ECO:0007669"/>
    <property type="project" value="TreeGrafter"/>
</dbReference>
<dbReference type="InterPro" id="IPR049391">
    <property type="entry name" value="FAS_pseudo-KR"/>
</dbReference>
<dbReference type="PANTHER" id="PTHR43775">
    <property type="entry name" value="FATTY ACID SYNTHASE"/>
    <property type="match status" value="1"/>
</dbReference>
<dbReference type="SMART" id="SM00829">
    <property type="entry name" value="PKS_ER"/>
    <property type="match status" value="1"/>
</dbReference>
<dbReference type="InterPro" id="IPR029058">
    <property type="entry name" value="AB_hydrolase_fold"/>
</dbReference>
<dbReference type="InterPro" id="IPR020843">
    <property type="entry name" value="ER"/>
</dbReference>
<dbReference type="CDD" id="cd05195">
    <property type="entry name" value="enoyl_red"/>
    <property type="match status" value="1"/>
</dbReference>
<dbReference type="Proteomes" id="UP000478052">
    <property type="component" value="Unassembled WGS sequence"/>
</dbReference>
<dbReference type="Gene3D" id="3.90.180.10">
    <property type="entry name" value="Medium-chain alcohol dehydrogenases, catalytic domain"/>
    <property type="match status" value="1"/>
</dbReference>
<dbReference type="SUPFAM" id="SSF50129">
    <property type="entry name" value="GroES-like"/>
    <property type="match status" value="1"/>
</dbReference>
<dbReference type="InterPro" id="IPR050091">
    <property type="entry name" value="PKS_NRPS_Biosynth_Enz"/>
</dbReference>
<accession>A0A6G0Y770</accession>
<dbReference type="Gene3D" id="3.10.129.110">
    <property type="entry name" value="Polyketide synthase dehydratase"/>
    <property type="match status" value="1"/>
</dbReference>
<dbReference type="OrthoDB" id="329835at2759"/>
<dbReference type="Gene3D" id="3.40.50.720">
    <property type="entry name" value="NAD(P)-binding Rossmann-like Domain"/>
    <property type="match status" value="1"/>
</dbReference>
<dbReference type="GO" id="GO:0004312">
    <property type="term" value="F:fatty acid synthase activity"/>
    <property type="evidence" value="ECO:0007669"/>
    <property type="project" value="TreeGrafter"/>
</dbReference>
<dbReference type="Gene3D" id="3.40.50.1820">
    <property type="entry name" value="alpha/beta hydrolase"/>
    <property type="match status" value="1"/>
</dbReference>
<reference evidence="2 3" key="1">
    <citation type="submission" date="2019-08" db="EMBL/GenBank/DDBJ databases">
        <title>Whole genome of Aphis craccivora.</title>
        <authorList>
            <person name="Voronova N.V."/>
            <person name="Shulinski R.S."/>
            <person name="Bandarenka Y.V."/>
            <person name="Zhorov D.G."/>
            <person name="Warner D."/>
        </authorList>
    </citation>
    <scope>NUCLEOTIDE SEQUENCE [LARGE SCALE GENOMIC DNA]</scope>
    <source>
        <strain evidence="2">180601</strain>
        <tissue evidence="2">Whole Body</tissue>
    </source>
</reference>
<dbReference type="Pfam" id="PF21149">
    <property type="entry name" value="FAS_pseudo-KR"/>
    <property type="match status" value="1"/>
</dbReference>
<proteinExistence type="predicted"/>
<dbReference type="Pfam" id="PF00107">
    <property type="entry name" value="ADH_zinc_N"/>
    <property type="match status" value="1"/>
</dbReference>
<dbReference type="InterPro" id="IPR042104">
    <property type="entry name" value="PKS_dehydratase_sf"/>
</dbReference>
<dbReference type="SUPFAM" id="SSF51735">
    <property type="entry name" value="NAD(P)-binding Rossmann-fold domains"/>
    <property type="match status" value="1"/>
</dbReference>
<dbReference type="PANTHER" id="PTHR43775:SF23">
    <property type="entry name" value="FATTY ACID SYNTHASE 3"/>
    <property type="match status" value="1"/>
</dbReference>
<sequence length="1352" mass="155205">SSRVSGERVFTIHLNNEHILFDYKIKGRHILPSSFLLLQVWKSFIIIQNELHFDELIAFEELNFLKNVEIKENDKLELYSLIQCGSGHFEICLENEVIVSGKIFRPDFIDMTPIKPKMKYPDTVSDVPHSSISKYDLYSLLEHNGYELGEQFKTVTNIDLHFEEYRGNIKWDSDWMRFLNGIFTFLIHKNMENNDNPSDVSTIRKMYIDPSKFKDSIGKDVSIYYNFNTNEINADGIYILHPEIKPFSISVLNPFELRLEEEHFIQLASPNCENEISFINNCLQVIFECKKFQLNPNMNNFKVYYSNNDKKMYQSAKIMKQMLDNQIGIQHEIVSLDKTNQEKFVNNDHNIILVPYNQMENVISLSKNSKRVHLLVISENPVTSTNEWSVIMQQQFNGYYLVLIKKIKEIKIISVELESITDLQNVFENIKHSLAECKKTKSYLYIFTKLISYVKLTRFMEEVLHRNKSNKIRFVFLLDKSAPDFNVDHKFYSDQLSKQLFVNIYKDNEWGTVVRKFVDNYSSFNVSSENTITTYLNDIILDDLKVKYLGINFQDISINNNMIDNELGHLEYSGITTDGKKVMGIAPFKENTSNKISPDPYLTWTVPSDQTLEDAATIPLSYSMAYYILTILKSSKDNIFENTILVNAGFNAVGQAAIAVALSLGYSVYVTVENKEQCTLLMNKFTSLSESRIFSYHDNFEVKIKIATNGNGVTVILNCLHGHDFHASVRSIAMRGTFFQLTKTDMKNKDKLGMLVFLKNVTFYGVSPDSLLAETSEVKLKVQNEVQKGIDLGIVKPFGRNVLTGPCTREQAIKALHLSSQGVEYNRVLLVIEEENTLEKSLKRTECEKYQCYSNKVYLIIGSKYSTWIDIAEWMVMRGARKIVVALKKYSMSTTASRRFNLLISRYQNVMIQIVSESNLNSKEDLIMLLNDTTSTYPLGAIFFATLSDEEDKIRNFQYVLENLPSLRDLKPLFVCIMSGGEKTCIELRANGVCPNTICLSWSLMTTEPNFSNLIPSLDKLLINVDKISSPTIICTEYDKTLIASREYYSKIIAELPKSIDELITFGDTVTEEIEFIEVSTSSPRFTDSIGLPVFVVTGFLPKRMKKLYENLMYPAFEARLPETIESIEHVARILVEKLKSITICGNVSLIGISWGGPVCVLMAQLLEADNIAVSLTLLEGIPDVIQEWTKSLLQYGNINAKLLLNYFQISSAMTREISTKNGWNTELPKVLSSNNVLATEKTLKALNAIRSRLNALFDLRPLPNKIISKIKVVYRTMNIEKSKTYRLEDYCVHLPEIISFDHKDYEKMLSEKNLSRFINNSILHYHPDANEIPITDLYKRAELNTIGYVVY</sequence>
<feature type="non-terminal residue" evidence="2">
    <location>
        <position position="1"/>
    </location>
</feature>
<gene>
    <name evidence="2" type="ORF">FWK35_00020736</name>
</gene>
<evidence type="ECO:0000259" key="1">
    <source>
        <dbReference type="SMART" id="SM00829"/>
    </source>
</evidence>
<dbReference type="InterPro" id="IPR011032">
    <property type="entry name" value="GroES-like_sf"/>
</dbReference>
<dbReference type="InterPro" id="IPR036291">
    <property type="entry name" value="NAD(P)-bd_dom_sf"/>
</dbReference>
<name>A0A6G0Y770_APHCR</name>
<comment type="caution">
    <text evidence="2">The sequence shown here is derived from an EMBL/GenBank/DDBJ whole genome shotgun (WGS) entry which is preliminary data.</text>
</comment>
<protein>
    <submittedName>
        <fullName evidence="2">Fatty acid synthase-like</fullName>
    </submittedName>
</protein>
<organism evidence="2 3">
    <name type="scientific">Aphis craccivora</name>
    <name type="common">Cowpea aphid</name>
    <dbReference type="NCBI Taxonomy" id="307492"/>
    <lineage>
        <taxon>Eukaryota</taxon>
        <taxon>Metazoa</taxon>
        <taxon>Ecdysozoa</taxon>
        <taxon>Arthropoda</taxon>
        <taxon>Hexapoda</taxon>
        <taxon>Insecta</taxon>
        <taxon>Pterygota</taxon>
        <taxon>Neoptera</taxon>
        <taxon>Paraneoptera</taxon>
        <taxon>Hemiptera</taxon>
        <taxon>Sternorrhyncha</taxon>
        <taxon>Aphidomorpha</taxon>
        <taxon>Aphidoidea</taxon>
        <taxon>Aphididae</taxon>
        <taxon>Aphidini</taxon>
        <taxon>Aphis</taxon>
        <taxon>Aphis</taxon>
    </lineage>
</organism>
<dbReference type="InterPro" id="IPR013149">
    <property type="entry name" value="ADH-like_C"/>
</dbReference>
<dbReference type="EMBL" id="VUJU01005690">
    <property type="protein sequence ID" value="KAF0750540.1"/>
    <property type="molecule type" value="Genomic_DNA"/>
</dbReference>
<evidence type="ECO:0000313" key="3">
    <source>
        <dbReference type="Proteomes" id="UP000478052"/>
    </source>
</evidence>
<keyword evidence="3" id="KW-1185">Reference proteome</keyword>